<evidence type="ECO:0000256" key="3">
    <source>
        <dbReference type="ARBA" id="ARBA00022745"/>
    </source>
</evidence>
<dbReference type="PANTHER" id="PTHR33305:SF55">
    <property type="entry name" value="OS07G0272500 PROTEIN"/>
    <property type="match status" value="1"/>
</dbReference>
<evidence type="ECO:0000313" key="7">
    <source>
        <dbReference type="EMBL" id="OEL16638.1"/>
    </source>
</evidence>
<protein>
    <recommendedName>
        <fullName evidence="6">Ethylene insensitive 3-like DNA-binding domain-containing protein</fullName>
    </recommendedName>
</protein>
<evidence type="ECO:0000256" key="1">
    <source>
        <dbReference type="ARBA" id="ARBA00004123"/>
    </source>
</evidence>
<feature type="region of interest" description="Disordered" evidence="5">
    <location>
        <begin position="1"/>
        <end position="48"/>
    </location>
</feature>
<feature type="region of interest" description="Disordered" evidence="5">
    <location>
        <begin position="284"/>
        <end position="309"/>
    </location>
</feature>
<comment type="subcellular location">
    <subcellularLocation>
        <location evidence="1">Nucleus</location>
    </subcellularLocation>
</comment>
<evidence type="ECO:0000313" key="8">
    <source>
        <dbReference type="Proteomes" id="UP000095767"/>
    </source>
</evidence>
<dbReference type="OrthoDB" id="683014at2759"/>
<dbReference type="PANTHER" id="PTHR33305">
    <property type="entry name" value="ETHYLENE INSENSITIVE 3-LIKE 2 PROTEIN"/>
    <property type="match status" value="1"/>
</dbReference>
<feature type="compositionally biased region" description="Low complexity" evidence="5">
    <location>
        <begin position="1"/>
        <end position="16"/>
    </location>
</feature>
<accession>A0A1E5UUZ8</accession>
<dbReference type="GO" id="GO:0009873">
    <property type="term" value="P:ethylene-activated signaling pathway"/>
    <property type="evidence" value="ECO:0007669"/>
    <property type="project" value="UniProtKB-KW"/>
</dbReference>
<dbReference type="Pfam" id="PF04873">
    <property type="entry name" value="EIN3_DNA-bd"/>
    <property type="match status" value="1"/>
</dbReference>
<proteinExistence type="inferred from homology"/>
<gene>
    <name evidence="7" type="ORF">BAE44_0022342</name>
</gene>
<dbReference type="EMBL" id="LWDX02062397">
    <property type="protein sequence ID" value="OEL16638.1"/>
    <property type="molecule type" value="Genomic_DNA"/>
</dbReference>
<evidence type="ECO:0000259" key="6">
    <source>
        <dbReference type="Pfam" id="PF04873"/>
    </source>
</evidence>
<dbReference type="InterPro" id="IPR006957">
    <property type="entry name" value="EIN3"/>
</dbReference>
<keyword evidence="3" id="KW-0936">Ethylene signaling pathway</keyword>
<evidence type="ECO:0000256" key="5">
    <source>
        <dbReference type="SAM" id="MobiDB-lite"/>
    </source>
</evidence>
<dbReference type="GO" id="GO:0003700">
    <property type="term" value="F:DNA-binding transcription factor activity"/>
    <property type="evidence" value="ECO:0007669"/>
    <property type="project" value="InterPro"/>
</dbReference>
<dbReference type="InterPro" id="IPR047091">
    <property type="entry name" value="EIN3-like_DNA-bd"/>
</dbReference>
<dbReference type="AlphaFoldDB" id="A0A1E5UUZ8"/>
<feature type="domain" description="Ethylene insensitive 3-like DNA-binding" evidence="6">
    <location>
        <begin position="140"/>
        <end position="263"/>
    </location>
</feature>
<organism evidence="7 8">
    <name type="scientific">Dichanthelium oligosanthes</name>
    <dbReference type="NCBI Taxonomy" id="888268"/>
    <lineage>
        <taxon>Eukaryota</taxon>
        <taxon>Viridiplantae</taxon>
        <taxon>Streptophyta</taxon>
        <taxon>Embryophyta</taxon>
        <taxon>Tracheophyta</taxon>
        <taxon>Spermatophyta</taxon>
        <taxon>Magnoliopsida</taxon>
        <taxon>Liliopsida</taxon>
        <taxon>Poales</taxon>
        <taxon>Poaceae</taxon>
        <taxon>PACMAD clade</taxon>
        <taxon>Panicoideae</taxon>
        <taxon>Panicodae</taxon>
        <taxon>Paniceae</taxon>
        <taxon>Dichantheliinae</taxon>
        <taxon>Dichanthelium</taxon>
    </lineage>
</organism>
<evidence type="ECO:0000256" key="2">
    <source>
        <dbReference type="ARBA" id="ARBA00009416"/>
    </source>
</evidence>
<dbReference type="GO" id="GO:0003677">
    <property type="term" value="F:DNA binding"/>
    <property type="evidence" value="ECO:0007669"/>
    <property type="project" value="TreeGrafter"/>
</dbReference>
<reference evidence="7 8" key="1">
    <citation type="submission" date="2016-09" db="EMBL/GenBank/DDBJ databases">
        <title>The draft genome of Dichanthelium oligosanthes: A C3 panicoid grass species.</title>
        <authorList>
            <person name="Studer A.J."/>
            <person name="Schnable J.C."/>
            <person name="Brutnell T.P."/>
        </authorList>
    </citation>
    <scope>NUCLEOTIDE SEQUENCE [LARGE SCALE GENOMIC DNA]</scope>
    <source>
        <strain evidence="8">cv. Kellogg 1175</strain>
        <tissue evidence="7">Leaf</tissue>
    </source>
</reference>
<keyword evidence="8" id="KW-1185">Reference proteome</keyword>
<evidence type="ECO:0000256" key="4">
    <source>
        <dbReference type="ARBA" id="ARBA00023242"/>
    </source>
</evidence>
<dbReference type="STRING" id="888268.A0A1E5UUZ8"/>
<sequence>MASMSSNLGTSSSTSARKLEEKRKQDATRGEEAKKQRHSHLNVTARPNGTAAVPVVPLHYVASNAMAVTFPMAGVNGAALRWSTAAALGAASRAAALSLPVMAGGNGPAAPFLLVPALGLEASPQLSCPPAPAFVMPLAMALDKIRDETLRRMLSAVMLACDPPIEQRQSWIGAPPPWWPTASESWWGSELVAYLGSMENHTPVPFAPAYKLKKLQKVAVLVAIVKHHAPDFHRFSGKVKVMMDRAKLSDWETKLWNSAIKNEAARWKSAGPVPRTPVFLQILPQQPQPHGDGHRRQAPSGTTPTEDAVPGGVGATEGCEQVVNPAGASVTTAADNGGQVVAAAEAEQPQEQLNSGVLHGGVVATDAGREQPINLPGDDHQVPAEPELQPEHHGEMHLNDTAAADMDQLLEDMLAPYQMQQGEEVHQVVDAEFPGAEAAVEAAPEGRPWYVNEDMSSIFDDFEMLVDIPHSCNH</sequence>
<name>A0A1E5UUZ8_9POAL</name>
<dbReference type="InterPro" id="IPR023278">
    <property type="entry name" value="Ethylene_insens-like_DNA-bd"/>
</dbReference>
<feature type="compositionally biased region" description="Basic and acidic residues" evidence="5">
    <location>
        <begin position="17"/>
        <end position="34"/>
    </location>
</feature>
<dbReference type="Proteomes" id="UP000095767">
    <property type="component" value="Unassembled WGS sequence"/>
</dbReference>
<dbReference type="Gene3D" id="1.10.3180.10">
    <property type="entry name" value="DNA-binding domain of EIN3-like"/>
    <property type="match status" value="1"/>
</dbReference>
<dbReference type="GO" id="GO:0005634">
    <property type="term" value="C:nucleus"/>
    <property type="evidence" value="ECO:0007669"/>
    <property type="project" value="UniProtKB-SubCell"/>
</dbReference>
<keyword evidence="4" id="KW-0539">Nucleus</keyword>
<comment type="similarity">
    <text evidence="2">Belongs to the EIN3 family.</text>
</comment>
<comment type="caution">
    <text evidence="7">The sequence shown here is derived from an EMBL/GenBank/DDBJ whole genome shotgun (WGS) entry which is preliminary data.</text>
</comment>
<dbReference type="SUPFAM" id="SSF116768">
    <property type="entry name" value="DNA-binding domain of EIN3-like"/>
    <property type="match status" value="1"/>
</dbReference>